<keyword evidence="2 4" id="KW-0808">Transferase</keyword>
<name>A0A8H2ZU53_9HELO</name>
<evidence type="ECO:0000313" key="7">
    <source>
        <dbReference type="EMBL" id="CAD6449171.1"/>
    </source>
</evidence>
<dbReference type="PANTHER" id="PTHR42943">
    <property type="entry name" value="GLUTATHIONE S-TRANSFERASE KAPPA"/>
    <property type="match status" value="1"/>
</dbReference>
<gene>
    <name evidence="7" type="ORF">SCLTRI_LOCUS8963</name>
</gene>
<accession>A0A8H2ZU53</accession>
<feature type="domain" description="DSBA-like thioredoxin" evidence="6">
    <location>
        <begin position="21"/>
        <end position="222"/>
    </location>
</feature>
<dbReference type="AlphaFoldDB" id="A0A8H2ZU53"/>
<dbReference type="InterPro" id="IPR014440">
    <property type="entry name" value="HCCAis_GSTk"/>
</dbReference>
<dbReference type="FunFam" id="3.40.30.10:FF:000096">
    <property type="entry name" value="Glutathione S-transferase kappa"/>
    <property type="match status" value="1"/>
</dbReference>
<dbReference type="InterPro" id="IPR051924">
    <property type="entry name" value="GST_Kappa/NadH"/>
</dbReference>
<evidence type="ECO:0000256" key="1">
    <source>
        <dbReference type="ARBA" id="ARBA00006494"/>
    </source>
</evidence>
<dbReference type="GO" id="GO:0004364">
    <property type="term" value="F:glutathione transferase activity"/>
    <property type="evidence" value="ECO:0007669"/>
    <property type="project" value="UniProtKB-UniRule"/>
</dbReference>
<evidence type="ECO:0000256" key="5">
    <source>
        <dbReference type="PIRSR" id="PIRSR006386-1"/>
    </source>
</evidence>
<dbReference type="GO" id="GO:0004602">
    <property type="term" value="F:glutathione peroxidase activity"/>
    <property type="evidence" value="ECO:0007669"/>
    <property type="project" value="TreeGrafter"/>
</dbReference>
<evidence type="ECO:0000259" key="6">
    <source>
        <dbReference type="Pfam" id="PF01323"/>
    </source>
</evidence>
<dbReference type="SUPFAM" id="SSF52833">
    <property type="entry name" value="Thioredoxin-like"/>
    <property type="match status" value="1"/>
</dbReference>
<comment type="similarity">
    <text evidence="1 4">Belongs to the GST superfamily. Kappa family.</text>
</comment>
<protein>
    <recommendedName>
        <fullName evidence="4">Glutathione S-transferase kappa</fullName>
        <ecNumber evidence="4">2.5.1.18</ecNumber>
    </recommendedName>
</protein>
<reference evidence="7" key="1">
    <citation type="submission" date="2020-10" db="EMBL/GenBank/DDBJ databases">
        <authorList>
            <person name="Kusch S."/>
        </authorList>
    </citation>
    <scope>NUCLEOTIDE SEQUENCE</scope>
    <source>
        <strain evidence="7">SwB9</strain>
    </source>
</reference>
<evidence type="ECO:0000313" key="8">
    <source>
        <dbReference type="Proteomes" id="UP000624404"/>
    </source>
</evidence>
<dbReference type="Gene3D" id="3.40.30.10">
    <property type="entry name" value="Glutaredoxin"/>
    <property type="match status" value="1"/>
</dbReference>
<dbReference type="GO" id="GO:0006749">
    <property type="term" value="P:glutathione metabolic process"/>
    <property type="evidence" value="ECO:0007669"/>
    <property type="project" value="TreeGrafter"/>
</dbReference>
<dbReference type="InterPro" id="IPR001853">
    <property type="entry name" value="DSBA-like_thioredoxin_dom"/>
</dbReference>
<organism evidence="7 8">
    <name type="scientific">Sclerotinia trifoliorum</name>
    <dbReference type="NCBI Taxonomy" id="28548"/>
    <lineage>
        <taxon>Eukaryota</taxon>
        <taxon>Fungi</taxon>
        <taxon>Dikarya</taxon>
        <taxon>Ascomycota</taxon>
        <taxon>Pezizomycotina</taxon>
        <taxon>Leotiomycetes</taxon>
        <taxon>Helotiales</taxon>
        <taxon>Sclerotiniaceae</taxon>
        <taxon>Sclerotinia</taxon>
    </lineage>
</organism>
<dbReference type="Pfam" id="PF01323">
    <property type="entry name" value="DSBA"/>
    <property type="match status" value="1"/>
</dbReference>
<dbReference type="Proteomes" id="UP000624404">
    <property type="component" value="Unassembled WGS sequence"/>
</dbReference>
<evidence type="ECO:0000256" key="2">
    <source>
        <dbReference type="ARBA" id="ARBA00022679"/>
    </source>
</evidence>
<dbReference type="GO" id="GO:0005739">
    <property type="term" value="C:mitochondrion"/>
    <property type="evidence" value="ECO:0007669"/>
    <property type="project" value="TreeGrafter"/>
</dbReference>
<dbReference type="OrthoDB" id="4664297at2759"/>
<dbReference type="PANTHER" id="PTHR42943:SF2">
    <property type="entry name" value="GLUTATHIONE S-TRANSFERASE KAPPA 1"/>
    <property type="match status" value="1"/>
</dbReference>
<dbReference type="EC" id="2.5.1.18" evidence="4"/>
<evidence type="ECO:0000256" key="3">
    <source>
        <dbReference type="ARBA" id="ARBA00047960"/>
    </source>
</evidence>
<dbReference type="PIRSF" id="PIRSF006386">
    <property type="entry name" value="HCCAis_GSTk"/>
    <property type="match status" value="1"/>
</dbReference>
<dbReference type="EMBL" id="CAJHIA010000033">
    <property type="protein sequence ID" value="CAD6449171.1"/>
    <property type="molecule type" value="Genomic_DNA"/>
</dbReference>
<sequence>MDAVAKENLRGMEGQGKSKKIVFFVDTVSPFAYEAYWILRNNPTFSQCDIEYVPVSLSNIIKEVGGAPPMTVKNKGKWANRQRLRWASLFEIPITPNIPTGFPHNTFGIQSALCVLPFLYDKDEAHEVLCKCLDAFYNLYWVEEKEISAPGVLEDVLRRVIGEEMLELVLKEIPGKGRGSLQVNTARAIEEGAFGLPWMVCTNSSGETEGFWGVDHLGLVVDFLGLERMDTKAWKTLM</sequence>
<feature type="active site" description="Nucleophile" evidence="5">
    <location>
        <position position="29"/>
    </location>
</feature>
<keyword evidence="8" id="KW-1185">Reference proteome</keyword>
<dbReference type="GO" id="GO:0005777">
    <property type="term" value="C:peroxisome"/>
    <property type="evidence" value="ECO:0007669"/>
    <property type="project" value="TreeGrafter"/>
</dbReference>
<dbReference type="InterPro" id="IPR036249">
    <property type="entry name" value="Thioredoxin-like_sf"/>
</dbReference>
<evidence type="ECO:0000256" key="4">
    <source>
        <dbReference type="PIRNR" id="PIRNR006386"/>
    </source>
</evidence>
<comment type="catalytic activity">
    <reaction evidence="3 4">
        <text>RX + glutathione = an S-substituted glutathione + a halide anion + H(+)</text>
        <dbReference type="Rhea" id="RHEA:16437"/>
        <dbReference type="ChEBI" id="CHEBI:15378"/>
        <dbReference type="ChEBI" id="CHEBI:16042"/>
        <dbReference type="ChEBI" id="CHEBI:17792"/>
        <dbReference type="ChEBI" id="CHEBI:57925"/>
        <dbReference type="ChEBI" id="CHEBI:90779"/>
        <dbReference type="EC" id="2.5.1.18"/>
    </reaction>
</comment>
<comment type="caution">
    <text evidence="7">The sequence shown here is derived from an EMBL/GenBank/DDBJ whole genome shotgun (WGS) entry which is preliminary data.</text>
</comment>
<proteinExistence type="inferred from homology"/>